<comment type="caution">
    <text evidence="2">The sequence shown here is derived from an EMBL/GenBank/DDBJ whole genome shotgun (WGS) entry which is preliminary data.</text>
</comment>
<dbReference type="PANTHER" id="PTHR33116">
    <property type="entry name" value="REVERSE TRANSCRIPTASE ZINC-BINDING DOMAIN-CONTAINING PROTEIN-RELATED-RELATED"/>
    <property type="match status" value="1"/>
</dbReference>
<proteinExistence type="predicted"/>
<gene>
    <name evidence="2" type="ORF">EPI10_010344</name>
</gene>
<dbReference type="GO" id="GO:0003964">
    <property type="term" value="F:RNA-directed DNA polymerase activity"/>
    <property type="evidence" value="ECO:0007669"/>
    <property type="project" value="UniProtKB-KW"/>
</dbReference>
<reference evidence="2" key="1">
    <citation type="submission" date="2019-08" db="EMBL/GenBank/DDBJ databases">
        <authorList>
            <person name="Liu F."/>
        </authorList>
    </citation>
    <scope>NUCLEOTIDE SEQUENCE [LARGE SCALE GENOMIC DNA]</scope>
    <source>
        <strain evidence="2">PA1801</strain>
        <tissue evidence="2">Leaf</tissue>
    </source>
</reference>
<name>A0A5B6W534_9ROSI</name>
<dbReference type="EMBL" id="SMMG02000004">
    <property type="protein sequence ID" value="KAA3476355.1"/>
    <property type="molecule type" value="Genomic_DNA"/>
</dbReference>
<dbReference type="Proteomes" id="UP000325315">
    <property type="component" value="Unassembled WGS sequence"/>
</dbReference>
<keyword evidence="3" id="KW-1185">Reference proteome</keyword>
<keyword evidence="2" id="KW-0548">Nucleotidyltransferase</keyword>
<keyword evidence="2" id="KW-0695">RNA-directed DNA polymerase</keyword>
<dbReference type="InterPro" id="IPR026960">
    <property type="entry name" value="RVT-Znf"/>
</dbReference>
<protein>
    <submittedName>
        <fullName evidence="2">Reverse transcriptase</fullName>
    </submittedName>
</protein>
<keyword evidence="2" id="KW-0808">Transferase</keyword>
<sequence length="975" mass="111862">MLVNESVDWVPRTFKFVNAWLKKEECLKFIEKEWSRMEGIRGKTAAKLRKLKGVIKKWNVEYGNTLERRIVESEARIKAIGDISAKKKLTELEIEELKQLNIESINSSFITLIPKVENPTEISEFRPICLVSSLYKIVSKVLSRRLMEVVGEMALHLALDKATEEGLIEGFNNVIHGMKFSHLPFADDTILFLKADDKEVTNVKYILRVFEIFSGLSINFNKSCLVGFEMEEDLLYRMVAICKCKIDALPFNYLGIPLAPVIVIEKIDKIRRNFLWGNMDEKKKMARIRWDIVCKPKVKGGAGMANLGVKNKALLAKWSWRFAAEKEALWRKVILAKYGSNVQRWCFKTTYKKDMSAVWRGIVENAKDEKVSKWVGTEAFFWKIGNRKSTLEKEKCKDLADKVIGTVLISEVEDRLCWSNDKVRVFSVKKCSDLLLMDDEADVNFGCGKVWNIKVPPRVRSFLWMLAIDRIPSMEFLSKKGVHIQNSSIFFPWYEREPESAYHLFFKCRFIEGFWAKIFNWWDAVWKRVDGFVDFFALCNNVKLAESNKSLWLISVAATCWTIWIARNGLVFYGRRVNMANLVFQSKMKALLWIRSTHNEFMLQEKFWWLAPQRCRVVSHKSNSVASFWRPPPSGWLKFNVCGIAKEDKAGYGGILRDLEGIARGIFSGAVGTNVAEEAEIGTVKNALEMFASMNWKSSNSLVIELGSSVGFSWCINKDLRPWSLYATFSDIESAKCNVRSIVFSLADMNGNDMAFSLALAGVNRSQVFKACLRVITLSVFEITDEELMELLRQTEWSYLKDFFIKIEPWSEKLKIKETVSWIEVSGIPLHCWNYETCKRVAGLLGKLVSVGEKLTKVHNFEKIELLISITQSNLIDEVASLEVGDVIFPIRGRERGLSELKDDCFISKASWKKKEEDSILEAGSASNECQKMLEVENEEVELEHVSKEINMGMEYETDNGLGRALKDVKDMGLL</sequence>
<organism evidence="2 3">
    <name type="scientific">Gossypium australe</name>
    <dbReference type="NCBI Taxonomy" id="47621"/>
    <lineage>
        <taxon>Eukaryota</taxon>
        <taxon>Viridiplantae</taxon>
        <taxon>Streptophyta</taxon>
        <taxon>Embryophyta</taxon>
        <taxon>Tracheophyta</taxon>
        <taxon>Spermatophyta</taxon>
        <taxon>Magnoliopsida</taxon>
        <taxon>eudicotyledons</taxon>
        <taxon>Gunneridae</taxon>
        <taxon>Pentapetalae</taxon>
        <taxon>rosids</taxon>
        <taxon>malvids</taxon>
        <taxon>Malvales</taxon>
        <taxon>Malvaceae</taxon>
        <taxon>Malvoideae</taxon>
        <taxon>Gossypium</taxon>
    </lineage>
</organism>
<feature type="domain" description="Reverse transcriptase zinc-binding" evidence="1">
    <location>
        <begin position="426"/>
        <end position="515"/>
    </location>
</feature>
<dbReference type="PANTHER" id="PTHR33116:SF75">
    <property type="entry name" value="RIBONUCLEASE H PROTEIN"/>
    <property type="match status" value="1"/>
</dbReference>
<evidence type="ECO:0000313" key="2">
    <source>
        <dbReference type="EMBL" id="KAA3476355.1"/>
    </source>
</evidence>
<accession>A0A5B6W534</accession>
<evidence type="ECO:0000313" key="3">
    <source>
        <dbReference type="Proteomes" id="UP000325315"/>
    </source>
</evidence>
<dbReference type="OrthoDB" id="1742664at2759"/>
<dbReference type="Pfam" id="PF13966">
    <property type="entry name" value="zf-RVT"/>
    <property type="match status" value="1"/>
</dbReference>
<evidence type="ECO:0000259" key="1">
    <source>
        <dbReference type="Pfam" id="PF13966"/>
    </source>
</evidence>
<dbReference type="AlphaFoldDB" id="A0A5B6W534"/>